<dbReference type="PANTHER" id="PTHR47547:SF1">
    <property type="entry name" value="ASPARTATE-PROTON SYMPORTER"/>
    <property type="match status" value="1"/>
</dbReference>
<dbReference type="RefSeq" id="WP_203414531.1">
    <property type="nucleotide sequence ID" value="NZ_CP060244.1"/>
</dbReference>
<sequence length="537" mass="57971">MDQDEHHFRRRLSTFDLTLIGFGAIFGSGWLFGAAHVAAIAGPSSLISWLIGGIAILLLALVLAELGACLPLAGGIIRYPDYTHGPVAGFIMGFVSVISLSSMSAIEVVAARSYANSWVPGLTQPNSGDPTLIGWGLQAFILLLLYLINRQGITSFAITNLIMTVIKFVVPVLVVVCLLVYFQPSQMTQHGFFAGGFSGMEAAISTGGIIFAYLGLTPIIGAAREVKNPHKAIPIAVISSALLATTIYFLLETAFLGSIPPAFMTTGWVGIEKKFALPYHDIALILGLGWLATLVVADAIISPTGAGNIYLNSTSRMIYAWAKTGTFFKVFTHVNKKSGNPAPALNLSFGLALFWTLPFPSWQALVGVVSSATILSYGIAPVAAASLRFSSPTLNRPFKIPFFNIITPVAFVISTLIVFWSGWEIDSWLLSVTLICALLFMAWRSYKSHNPFEEEFIALLRPSAWLLVWCMGLIIFSWAGQMGGIGLIPHPLDDGLIALFCLGIYHWGKTSGKPTIAQEESIEETMEETMEEALPGK</sequence>
<feature type="transmembrane region" description="Helical" evidence="6">
    <location>
        <begin position="402"/>
        <end position="422"/>
    </location>
</feature>
<keyword evidence="5 6" id="KW-0472">Membrane</keyword>
<organism evidence="7 8">
    <name type="scientific">Entomobacter blattae</name>
    <dbReference type="NCBI Taxonomy" id="2762277"/>
    <lineage>
        <taxon>Bacteria</taxon>
        <taxon>Pseudomonadati</taxon>
        <taxon>Pseudomonadota</taxon>
        <taxon>Alphaproteobacteria</taxon>
        <taxon>Acetobacterales</taxon>
        <taxon>Acetobacteraceae</taxon>
        <taxon>Entomobacter</taxon>
    </lineage>
</organism>
<feature type="transmembrane region" description="Helical" evidence="6">
    <location>
        <begin position="458"/>
        <end position="479"/>
    </location>
</feature>
<keyword evidence="4 6" id="KW-1133">Transmembrane helix</keyword>
<feature type="transmembrane region" description="Helical" evidence="6">
    <location>
        <begin position="87"/>
        <end position="111"/>
    </location>
</feature>
<dbReference type="KEGG" id="ebla:JGUZn3_09530"/>
<dbReference type="PROSITE" id="PS00218">
    <property type="entry name" value="AMINO_ACID_PERMEASE_1"/>
    <property type="match status" value="1"/>
</dbReference>
<dbReference type="Proteomes" id="UP000516349">
    <property type="component" value="Chromosome"/>
</dbReference>
<feature type="transmembrane region" description="Helical" evidence="6">
    <location>
        <begin position="131"/>
        <end position="149"/>
    </location>
</feature>
<proteinExistence type="predicted"/>
<feature type="transmembrane region" description="Helical" evidence="6">
    <location>
        <begin position="161"/>
        <end position="182"/>
    </location>
</feature>
<dbReference type="InterPro" id="IPR002293">
    <property type="entry name" value="AA/rel_permease1"/>
</dbReference>
<feature type="transmembrane region" description="Helical" evidence="6">
    <location>
        <begin position="368"/>
        <end position="390"/>
    </location>
</feature>
<dbReference type="InterPro" id="IPR004840">
    <property type="entry name" value="Amino_acid_permease_CS"/>
</dbReference>
<dbReference type="GO" id="GO:0016020">
    <property type="term" value="C:membrane"/>
    <property type="evidence" value="ECO:0007669"/>
    <property type="project" value="UniProtKB-SubCell"/>
</dbReference>
<feature type="transmembrane region" description="Helical" evidence="6">
    <location>
        <begin position="232"/>
        <end position="251"/>
    </location>
</feature>
<comment type="subcellular location">
    <subcellularLocation>
        <location evidence="1">Membrane</location>
        <topology evidence="1">Multi-pass membrane protein</topology>
    </subcellularLocation>
</comment>
<keyword evidence="2" id="KW-0813">Transport</keyword>
<gene>
    <name evidence="7" type="primary">yveA</name>
    <name evidence="7" type="ORF">JGUZn3_09530</name>
</gene>
<evidence type="ECO:0000256" key="5">
    <source>
        <dbReference type="ARBA" id="ARBA00023136"/>
    </source>
</evidence>
<dbReference type="PIRSF" id="PIRSF006060">
    <property type="entry name" value="AA_transporter"/>
    <property type="match status" value="1"/>
</dbReference>
<accession>A0A7H1NQX4</accession>
<dbReference type="Gene3D" id="1.20.1740.10">
    <property type="entry name" value="Amino acid/polyamine transporter I"/>
    <property type="match status" value="1"/>
</dbReference>
<feature type="transmembrane region" description="Helical" evidence="6">
    <location>
        <begin position="344"/>
        <end position="362"/>
    </location>
</feature>
<protein>
    <submittedName>
        <fullName evidence="7">Aspartate-proton symporter</fullName>
    </submittedName>
</protein>
<feature type="transmembrane region" description="Helical" evidence="6">
    <location>
        <begin position="202"/>
        <end position="220"/>
    </location>
</feature>
<evidence type="ECO:0000256" key="3">
    <source>
        <dbReference type="ARBA" id="ARBA00022692"/>
    </source>
</evidence>
<evidence type="ECO:0000313" key="8">
    <source>
        <dbReference type="Proteomes" id="UP000516349"/>
    </source>
</evidence>
<feature type="transmembrane region" description="Helical" evidence="6">
    <location>
        <begin position="17"/>
        <end position="41"/>
    </location>
</feature>
<evidence type="ECO:0000313" key="7">
    <source>
        <dbReference type="EMBL" id="QNT78184.1"/>
    </source>
</evidence>
<dbReference type="GO" id="GO:0006865">
    <property type="term" value="P:amino acid transport"/>
    <property type="evidence" value="ECO:0007669"/>
    <property type="project" value="InterPro"/>
</dbReference>
<feature type="transmembrane region" description="Helical" evidence="6">
    <location>
        <begin position="47"/>
        <end position="75"/>
    </location>
</feature>
<dbReference type="PANTHER" id="PTHR47547">
    <property type="match status" value="1"/>
</dbReference>
<evidence type="ECO:0000256" key="1">
    <source>
        <dbReference type="ARBA" id="ARBA00004141"/>
    </source>
</evidence>
<dbReference type="GO" id="GO:0022857">
    <property type="term" value="F:transmembrane transporter activity"/>
    <property type="evidence" value="ECO:0007669"/>
    <property type="project" value="InterPro"/>
</dbReference>
<dbReference type="Pfam" id="PF13520">
    <property type="entry name" value="AA_permease_2"/>
    <property type="match status" value="1"/>
</dbReference>
<evidence type="ECO:0000256" key="4">
    <source>
        <dbReference type="ARBA" id="ARBA00022989"/>
    </source>
</evidence>
<dbReference type="EMBL" id="CP060244">
    <property type="protein sequence ID" value="QNT78184.1"/>
    <property type="molecule type" value="Genomic_DNA"/>
</dbReference>
<dbReference type="InterPro" id="IPR052962">
    <property type="entry name" value="AA_Transporter_AGT"/>
</dbReference>
<name>A0A7H1NQX4_9PROT</name>
<evidence type="ECO:0000256" key="6">
    <source>
        <dbReference type="SAM" id="Phobius"/>
    </source>
</evidence>
<reference evidence="7 8" key="1">
    <citation type="submission" date="2020-08" db="EMBL/GenBank/DDBJ databases">
        <title>Complete genome sequence of Entomobacter blattae G55GP.</title>
        <authorList>
            <person name="Poehlein A."/>
            <person name="Guzman J."/>
            <person name="Daniel R."/>
            <person name="Vilcinskas A."/>
        </authorList>
    </citation>
    <scope>NUCLEOTIDE SEQUENCE [LARGE SCALE GENOMIC DNA]</scope>
    <source>
        <strain evidence="7 8">G55GP</strain>
    </source>
</reference>
<keyword evidence="8" id="KW-1185">Reference proteome</keyword>
<keyword evidence="3 6" id="KW-0812">Transmembrane</keyword>
<evidence type="ECO:0000256" key="2">
    <source>
        <dbReference type="ARBA" id="ARBA00022448"/>
    </source>
</evidence>
<feature type="transmembrane region" description="Helical" evidence="6">
    <location>
        <begin position="282"/>
        <end position="301"/>
    </location>
</feature>
<dbReference type="AlphaFoldDB" id="A0A7H1NQX4"/>
<feature type="transmembrane region" description="Helical" evidence="6">
    <location>
        <begin position="428"/>
        <end position="446"/>
    </location>
</feature>